<evidence type="ECO:0000259" key="10">
    <source>
        <dbReference type="Pfam" id="PF00483"/>
    </source>
</evidence>
<dbReference type="EMBL" id="KQ242732">
    <property type="protein sequence ID" value="KNC77441.1"/>
    <property type="molecule type" value="Genomic_DNA"/>
</dbReference>
<dbReference type="InterPro" id="IPR051960">
    <property type="entry name" value="eIF2B_gamma"/>
</dbReference>
<keyword evidence="3" id="KW-0963">Cytoplasm</keyword>
<dbReference type="OrthoDB" id="6710139at2759"/>
<keyword evidence="5" id="KW-0648">Protein biosynthesis</keyword>
<comment type="subunit">
    <text evidence="9">Component of the translation initiation factor 2B (eIF2B) complex which is a heterodecamer of two sets of five different subunits: alpha, beta, gamma, delta and epsilon. Subunits alpha, beta and delta comprise a regulatory subcomplex and subunits epsilon and gamma comprise a catalytic subcomplex. Within the complex, the hexameric regulatory complex resides at the center, with the two heterodimeric catalytic subcomplexes bound on opposite sides.</text>
</comment>
<dbReference type="eggNOG" id="KOG1462">
    <property type="taxonomic scope" value="Eukaryota"/>
</dbReference>
<dbReference type="GO" id="GO:0005851">
    <property type="term" value="C:eukaryotic translation initiation factor 2B complex"/>
    <property type="evidence" value="ECO:0007669"/>
    <property type="project" value="TreeGrafter"/>
</dbReference>
<dbReference type="GeneID" id="25910605"/>
<keyword evidence="12" id="KW-1185">Reference proteome</keyword>
<reference evidence="11 12" key="1">
    <citation type="submission" date="2011-02" db="EMBL/GenBank/DDBJ databases">
        <title>The Genome Sequence of Sphaeroforma arctica JP610.</title>
        <authorList>
            <consortium name="The Broad Institute Genome Sequencing Platform"/>
            <person name="Russ C."/>
            <person name="Cuomo C."/>
            <person name="Young S.K."/>
            <person name="Zeng Q."/>
            <person name="Gargeya S."/>
            <person name="Alvarado L."/>
            <person name="Berlin A."/>
            <person name="Chapman S.B."/>
            <person name="Chen Z."/>
            <person name="Freedman E."/>
            <person name="Gellesch M."/>
            <person name="Goldberg J."/>
            <person name="Griggs A."/>
            <person name="Gujja S."/>
            <person name="Heilman E."/>
            <person name="Heiman D."/>
            <person name="Howarth C."/>
            <person name="Mehta T."/>
            <person name="Neiman D."/>
            <person name="Pearson M."/>
            <person name="Roberts A."/>
            <person name="Saif S."/>
            <person name="Shea T."/>
            <person name="Shenoy N."/>
            <person name="Sisk P."/>
            <person name="Stolte C."/>
            <person name="Sykes S."/>
            <person name="White J."/>
            <person name="Yandava C."/>
            <person name="Burger G."/>
            <person name="Gray M.W."/>
            <person name="Holland P.W.H."/>
            <person name="King N."/>
            <person name="Lang F.B.F."/>
            <person name="Roger A.J."/>
            <person name="Ruiz-Trillo I."/>
            <person name="Haas B."/>
            <person name="Nusbaum C."/>
            <person name="Birren B."/>
        </authorList>
    </citation>
    <scope>NUCLEOTIDE SEQUENCE [LARGE SCALE GENOMIC DNA]</scope>
    <source>
        <strain evidence="11 12">JP610</strain>
    </source>
</reference>
<dbReference type="Proteomes" id="UP000054560">
    <property type="component" value="Unassembled WGS sequence"/>
</dbReference>
<dbReference type="PANTHER" id="PTHR45989:SF1">
    <property type="entry name" value="TRANSLATION INITIATION FACTOR EIF-2B SUBUNIT GAMMA"/>
    <property type="match status" value="1"/>
</dbReference>
<comment type="subcellular location">
    <subcellularLocation>
        <location evidence="1">Cytoplasm</location>
        <location evidence="1">Cytosol</location>
    </subcellularLocation>
</comment>
<evidence type="ECO:0000256" key="6">
    <source>
        <dbReference type="ARBA" id="ARBA00044196"/>
    </source>
</evidence>
<name>A0A0L0FLT1_9EUKA</name>
<protein>
    <recommendedName>
        <fullName evidence="6">Translation initiation factor eIF2B subunit gamma</fullName>
    </recommendedName>
    <alternativeName>
        <fullName evidence="7">eIF2B GDP-GTP exchange factor subunit gamma</fullName>
    </alternativeName>
</protein>
<evidence type="ECO:0000256" key="3">
    <source>
        <dbReference type="ARBA" id="ARBA00022490"/>
    </source>
</evidence>
<dbReference type="GO" id="GO:0005085">
    <property type="term" value="F:guanyl-nucleotide exchange factor activity"/>
    <property type="evidence" value="ECO:0007669"/>
    <property type="project" value="TreeGrafter"/>
</dbReference>
<evidence type="ECO:0000313" key="11">
    <source>
        <dbReference type="EMBL" id="KNC77441.1"/>
    </source>
</evidence>
<evidence type="ECO:0000256" key="8">
    <source>
        <dbReference type="ARBA" id="ARBA00045373"/>
    </source>
</evidence>
<evidence type="ECO:0000256" key="4">
    <source>
        <dbReference type="ARBA" id="ARBA00022540"/>
    </source>
</evidence>
<evidence type="ECO:0000256" key="2">
    <source>
        <dbReference type="ARBA" id="ARBA00007878"/>
    </source>
</evidence>
<dbReference type="GO" id="GO:0002183">
    <property type="term" value="P:cytoplasmic translational initiation"/>
    <property type="evidence" value="ECO:0007669"/>
    <property type="project" value="TreeGrafter"/>
</dbReference>
<dbReference type="InterPro" id="IPR029044">
    <property type="entry name" value="Nucleotide-diphossugar_trans"/>
</dbReference>
<dbReference type="Gene3D" id="3.90.550.10">
    <property type="entry name" value="Spore Coat Polysaccharide Biosynthesis Protein SpsA, Chain A"/>
    <property type="match status" value="1"/>
</dbReference>
<proteinExistence type="inferred from homology"/>
<keyword evidence="4" id="KW-0396">Initiation factor</keyword>
<dbReference type="InterPro" id="IPR005835">
    <property type="entry name" value="NTP_transferase_dom"/>
</dbReference>
<dbReference type="PANTHER" id="PTHR45989">
    <property type="entry name" value="TRANSLATION INITIATION FACTOR EIF-2B SUBUNIT GAMMA"/>
    <property type="match status" value="1"/>
</dbReference>
<organism evidence="11 12">
    <name type="scientific">Sphaeroforma arctica JP610</name>
    <dbReference type="NCBI Taxonomy" id="667725"/>
    <lineage>
        <taxon>Eukaryota</taxon>
        <taxon>Ichthyosporea</taxon>
        <taxon>Ichthyophonida</taxon>
        <taxon>Sphaeroforma</taxon>
    </lineage>
</organism>
<dbReference type="SUPFAM" id="SSF53448">
    <property type="entry name" value="Nucleotide-diphospho-sugar transferases"/>
    <property type="match status" value="1"/>
</dbReference>
<gene>
    <name evidence="11" type="ORF">SARC_10101</name>
</gene>
<evidence type="ECO:0000256" key="9">
    <source>
        <dbReference type="ARBA" id="ARBA00046432"/>
    </source>
</evidence>
<comment type="similarity">
    <text evidence="2">Belongs to the eIF-2B gamma/epsilon subunits family.</text>
</comment>
<sequence length="234" mass="26371">MYPLTESMKKAMLPVGNRPMIWYALQSLEDAGFQEIIVLIRKETEGHNDLYRYLAETYESKSAKAIRVVEIDNDVNGTADALRAAQAHIHAGVLVMSCDLVANVNIRSMVDEWRIRDADVCMALADSLPHERGLENKKNAKGIKDYIGLDVETKTVVYYTPEADVDEELDLSRRMFTQWPRVQLRNDLTDCHLYVMRKWVVDYIVADTTISSLKGTGDAVAERVVCAGKLGTQS</sequence>
<dbReference type="GO" id="GO:0003743">
    <property type="term" value="F:translation initiation factor activity"/>
    <property type="evidence" value="ECO:0007669"/>
    <property type="project" value="UniProtKB-KW"/>
</dbReference>
<accession>A0A0L0FLT1</accession>
<evidence type="ECO:0000313" key="12">
    <source>
        <dbReference type="Proteomes" id="UP000054560"/>
    </source>
</evidence>
<dbReference type="RefSeq" id="XP_014151343.1">
    <property type="nucleotide sequence ID" value="XM_014295868.1"/>
</dbReference>
<evidence type="ECO:0000256" key="1">
    <source>
        <dbReference type="ARBA" id="ARBA00004514"/>
    </source>
</evidence>
<dbReference type="STRING" id="667725.A0A0L0FLT1"/>
<evidence type="ECO:0000256" key="7">
    <source>
        <dbReference type="ARBA" id="ARBA00044229"/>
    </source>
</evidence>
<feature type="domain" description="Nucleotidyl transferase" evidence="10">
    <location>
        <begin position="1"/>
        <end position="124"/>
    </location>
</feature>
<dbReference type="AlphaFoldDB" id="A0A0L0FLT1"/>
<dbReference type="Pfam" id="PF00483">
    <property type="entry name" value="NTP_transferase"/>
    <property type="match status" value="1"/>
</dbReference>
<dbReference type="GO" id="GO:0005829">
    <property type="term" value="C:cytosol"/>
    <property type="evidence" value="ECO:0007669"/>
    <property type="project" value="UniProtKB-SubCell"/>
</dbReference>
<evidence type="ECO:0000256" key="5">
    <source>
        <dbReference type="ARBA" id="ARBA00022917"/>
    </source>
</evidence>
<comment type="function">
    <text evidence="8">Acts as a component of the translation initiation factor 2B (eIF2B) complex, which catalyzes the exchange of GDP for GTP on the eukaryotic initiation factor 2 (eIF2) complex gamma subunit. Its guanine nucleotide exchange factor activity is repressed when bound to eIF2 complex phosphorylated on the alpha subunit, thereby limiting the amount of methionyl-initiator methionine tRNA available to the ribosome and consequently global translation is repressed.</text>
</comment>